<organism evidence="4 5">
    <name type="scientific">Marinobacter vinifirmus</name>
    <dbReference type="NCBI Taxonomy" id="355591"/>
    <lineage>
        <taxon>Bacteria</taxon>
        <taxon>Pseudomonadati</taxon>
        <taxon>Pseudomonadota</taxon>
        <taxon>Gammaproteobacteria</taxon>
        <taxon>Pseudomonadales</taxon>
        <taxon>Marinobacteraceae</taxon>
        <taxon>Marinobacter</taxon>
    </lineage>
</organism>
<evidence type="ECO:0000256" key="2">
    <source>
        <dbReference type="SAM" id="MobiDB-lite"/>
    </source>
</evidence>
<dbReference type="RefSeq" id="WP_094626127.1">
    <property type="nucleotide sequence ID" value="NZ_NEFY01000035.1"/>
</dbReference>
<dbReference type="AlphaFoldDB" id="A0A7Z1DRD9"/>
<dbReference type="NCBIfam" id="TIGR00180">
    <property type="entry name" value="parB_part"/>
    <property type="match status" value="1"/>
</dbReference>
<protein>
    <recommendedName>
        <fullName evidence="3">ParB-like N-terminal domain-containing protein</fullName>
    </recommendedName>
</protein>
<dbReference type="GO" id="GO:0005694">
    <property type="term" value="C:chromosome"/>
    <property type="evidence" value="ECO:0007669"/>
    <property type="project" value="TreeGrafter"/>
</dbReference>
<accession>A0A7Z1DRD9</accession>
<dbReference type="Gene3D" id="3.90.1530.30">
    <property type="match status" value="1"/>
</dbReference>
<feature type="domain" description="ParB-like N-terminal" evidence="3">
    <location>
        <begin position="45"/>
        <end position="139"/>
    </location>
</feature>
<dbReference type="Pfam" id="PF08535">
    <property type="entry name" value="KorB"/>
    <property type="match status" value="1"/>
</dbReference>
<proteinExistence type="inferred from homology"/>
<dbReference type="SUPFAM" id="SSF110849">
    <property type="entry name" value="ParB/Sulfiredoxin"/>
    <property type="match status" value="1"/>
</dbReference>
<reference evidence="4 5" key="1">
    <citation type="submission" date="2017-06" db="EMBL/GenBank/DDBJ databases">
        <title>Draft genome sequence of the halophilic bacterium Marinobacter vinifirmus FB1.</title>
        <authorList>
            <person name="Stepanov V.G."/>
            <person name="Roberts D.J."/>
            <person name="Fox G.E."/>
        </authorList>
    </citation>
    <scope>NUCLEOTIDE SEQUENCE [LARGE SCALE GENOMIC DNA]</scope>
    <source>
        <strain evidence="4 5">FB1</strain>
    </source>
</reference>
<dbReference type="SUPFAM" id="SSF109709">
    <property type="entry name" value="KorB DNA-binding domain-like"/>
    <property type="match status" value="1"/>
</dbReference>
<dbReference type="GO" id="GO:0007059">
    <property type="term" value="P:chromosome segregation"/>
    <property type="evidence" value="ECO:0007669"/>
    <property type="project" value="TreeGrafter"/>
</dbReference>
<name>A0A7Z1DRD9_9GAMM</name>
<feature type="compositionally biased region" description="Polar residues" evidence="2">
    <location>
        <begin position="1"/>
        <end position="10"/>
    </location>
</feature>
<feature type="compositionally biased region" description="Basic and acidic residues" evidence="2">
    <location>
        <begin position="251"/>
        <end position="261"/>
    </location>
</feature>
<evidence type="ECO:0000256" key="1">
    <source>
        <dbReference type="ARBA" id="ARBA00006295"/>
    </source>
</evidence>
<feature type="region of interest" description="Disordered" evidence="2">
    <location>
        <begin position="245"/>
        <end position="294"/>
    </location>
</feature>
<dbReference type="InterPro" id="IPR013741">
    <property type="entry name" value="KorB_domain"/>
</dbReference>
<dbReference type="PANTHER" id="PTHR33375">
    <property type="entry name" value="CHROMOSOME-PARTITIONING PROTEIN PARB-RELATED"/>
    <property type="match status" value="1"/>
</dbReference>
<feature type="region of interest" description="Disordered" evidence="2">
    <location>
        <begin position="1"/>
        <end position="22"/>
    </location>
</feature>
<dbReference type="PANTHER" id="PTHR33375:SF1">
    <property type="entry name" value="CHROMOSOME-PARTITIONING PROTEIN PARB-RELATED"/>
    <property type="match status" value="1"/>
</dbReference>
<dbReference type="InterPro" id="IPR003115">
    <property type="entry name" value="ParB_N"/>
</dbReference>
<evidence type="ECO:0000313" key="5">
    <source>
        <dbReference type="Proteomes" id="UP000216984"/>
    </source>
</evidence>
<dbReference type="Pfam" id="PF02195">
    <property type="entry name" value="ParB_N"/>
    <property type="match status" value="1"/>
</dbReference>
<comment type="caution">
    <text evidence="4">The sequence shown here is derived from an EMBL/GenBank/DDBJ whole genome shotgun (WGS) entry which is preliminary data.</text>
</comment>
<dbReference type="Proteomes" id="UP000216984">
    <property type="component" value="Unassembled WGS sequence"/>
</dbReference>
<gene>
    <name evidence="4" type="ORF">B9Q17_10070</name>
</gene>
<evidence type="ECO:0000313" key="4">
    <source>
        <dbReference type="EMBL" id="OZC34603.1"/>
    </source>
</evidence>
<dbReference type="EMBL" id="NEFY01000035">
    <property type="protein sequence ID" value="OZC34603.1"/>
    <property type="molecule type" value="Genomic_DNA"/>
</dbReference>
<evidence type="ECO:0000259" key="3">
    <source>
        <dbReference type="SMART" id="SM00470"/>
    </source>
</evidence>
<dbReference type="Gene3D" id="1.10.10.2830">
    <property type="match status" value="1"/>
</dbReference>
<dbReference type="GO" id="GO:0003677">
    <property type="term" value="F:DNA binding"/>
    <property type="evidence" value="ECO:0007669"/>
    <property type="project" value="InterPro"/>
</dbReference>
<dbReference type="InterPro" id="IPR004437">
    <property type="entry name" value="ParB/RepB/Spo0J"/>
</dbReference>
<dbReference type="SMART" id="SM00470">
    <property type="entry name" value="ParB"/>
    <property type="match status" value="1"/>
</dbReference>
<comment type="similarity">
    <text evidence="1">Belongs to the ParB family.</text>
</comment>
<dbReference type="InterPro" id="IPR036086">
    <property type="entry name" value="ParB/Sulfiredoxin_sf"/>
</dbReference>
<sequence length="333" mass="36511">MANKFSQQVNKGKGGQKPKVDITDLLADSGTDELVSRAKSEGRYLSLPAEAFVPDPNQPRKTFDQERIDELRVSIESNGQLQPILVGDRLPDGTYPIIAGERRWRAIRDSEKVSVVDAIIRSGDVDELHLLLMQIDENNQREQIPAIENAMAMKRVADICRVEGKDQAYAAKLLNVSPGRLSKHLALLDAPSVVTGLSTHGETQDVDVLYNLAKAAESKPEEVAELIDQWRSGELETNLRKASTELAGEAKQAKKEAKENQDSGGGAQGKKGGKPPQGDDVPPKPKKASAVRLELDNDEFMLTVELGNKKLSFRVEADTVVSLKDDIAKNWSK</sequence>
<dbReference type="InterPro" id="IPR050336">
    <property type="entry name" value="Chromosome_partition/occlusion"/>
</dbReference>
<keyword evidence="5" id="KW-1185">Reference proteome</keyword>